<evidence type="ECO:0000313" key="3">
    <source>
        <dbReference type="Proteomes" id="UP000181686"/>
    </source>
</evidence>
<dbReference type="RefSeq" id="WP_071489218.1">
    <property type="nucleotide sequence ID" value="NZ_LT629708.1"/>
</dbReference>
<dbReference type="Proteomes" id="UP000182654">
    <property type="component" value="Chromosome I"/>
</dbReference>
<dbReference type="EMBL" id="LT629708">
    <property type="protein sequence ID" value="SDP16879.1"/>
    <property type="molecule type" value="Genomic_DNA"/>
</dbReference>
<proteinExistence type="predicted"/>
<accession>A0A1H0QJF9</accession>
<evidence type="ECO:0008006" key="5">
    <source>
        <dbReference type="Google" id="ProtNLM"/>
    </source>
</evidence>
<gene>
    <name evidence="1" type="ORF">BFN10_07920</name>
    <name evidence="2" type="ORF">SAMN04490184_2490</name>
</gene>
<organism evidence="1 3">
    <name type="scientific">Pseudomonas extremorientalis</name>
    <dbReference type="NCBI Taxonomy" id="169669"/>
    <lineage>
        <taxon>Bacteria</taxon>
        <taxon>Pseudomonadati</taxon>
        <taxon>Pseudomonadota</taxon>
        <taxon>Gammaproteobacteria</taxon>
        <taxon>Pseudomonadales</taxon>
        <taxon>Pseudomonadaceae</taxon>
        <taxon>Pseudomonas</taxon>
    </lineage>
</organism>
<reference evidence="2 4" key="2">
    <citation type="submission" date="2016-10" db="EMBL/GenBank/DDBJ databases">
        <authorList>
            <person name="Varghese N."/>
            <person name="Submissions S."/>
        </authorList>
    </citation>
    <scope>NUCLEOTIDE SEQUENCE [LARGE SCALE GENOMIC DNA]</scope>
    <source>
        <strain evidence="2 4">BS2774</strain>
    </source>
</reference>
<keyword evidence="4" id="KW-1185">Reference proteome</keyword>
<protein>
    <recommendedName>
        <fullName evidence="5">NERD domain-containing protein</fullName>
    </recommendedName>
</protein>
<evidence type="ECO:0000313" key="4">
    <source>
        <dbReference type="Proteomes" id="UP000182654"/>
    </source>
</evidence>
<dbReference type="EMBL" id="MDGK01000017">
    <property type="protein sequence ID" value="OIN10614.1"/>
    <property type="molecule type" value="Genomic_DNA"/>
</dbReference>
<reference evidence="1 3" key="1">
    <citation type="submission" date="2016-08" db="EMBL/GenBank/DDBJ databases">
        <title>Draft genome sequence of the type strain of Pseudomonas extremorientalis LMG 19695T isolated from drinking water reservoir.</title>
        <authorList>
            <person name="Tambong J.T."/>
        </authorList>
    </citation>
    <scope>NUCLEOTIDE SEQUENCE [LARGE SCALE GENOMIC DNA]</scope>
    <source>
        <strain evidence="1 3">LMG 19695</strain>
    </source>
</reference>
<sequence length="682" mass="77492">MDRQLLKLARNKQLAHPAMLDEFDINDWIVKYQALYPGHSIERGFLEGARWLNTQFKRVKSSRLHYSFSTDEPLTYDALISAHIGSANHFFCAMAAEALHAVEANPTASLEEHLSFRSSLTNGESGLPTDHLNMLRLDSLCGPIWDLYQNRHDLRVLFPDNCPHMLSAINFFAYESDLVQLTHSFKKIWQELLYGGMEFFADSKGVLLSSASEHLDLVKVIYEYRRDHHNGTNGLRISNDLHQGRQTYVPRLGWQRYIQCVGTDVLSIGNWSELSDSVQTAALYAYLSPYYMIDEYLHPLFDASPDPAVKSTECQNLLHIWLHLAVIAAQLKERYGQMPAPRQWEDLLKLCPRFSRNTLVERLAESTGLAVEQVNAAIDLLLYEAKSLQHDLWSRPLVKVDEDVLIPISAPLTASISRNFDIWLSIIDPKGKQRGRLFERYLLAVLEDCRKTNPIMAGLTWLGAVKFRGPSKVVEEIDLVFSFGSLLVVCELRSRRAPITPLDYHNDFSDNNGIIHKARQARRKAQHIQQGLGAFCSQYFPHLSDASEVTVLPLVIVSGPYHAGFAYDDVPILDPHLLRHFLKDGEVRFGGRADSDTAHDYGYALYSDVESAQREFAGYAANPALIRVYRTMAQPRLHRYPLRGEQAQPVRSLFYELSGFSFEEQLAVAQSVSGGKLRKIDR</sequence>
<dbReference type="AlphaFoldDB" id="A0A1H0QJF9"/>
<evidence type="ECO:0000313" key="1">
    <source>
        <dbReference type="EMBL" id="OIN10614.1"/>
    </source>
</evidence>
<name>A0A1H0QJF9_9PSED</name>
<evidence type="ECO:0000313" key="2">
    <source>
        <dbReference type="EMBL" id="SDP16879.1"/>
    </source>
</evidence>
<dbReference type="Proteomes" id="UP000181686">
    <property type="component" value="Unassembled WGS sequence"/>
</dbReference>